<dbReference type="EMBL" id="CP111013">
    <property type="protein sequence ID" value="WAQ96567.1"/>
    <property type="molecule type" value="Genomic_DNA"/>
</dbReference>
<name>A0ABY7DFX5_MYAAR</name>
<dbReference type="PRINTS" id="PR02088">
    <property type="entry name" value="HAUSAUGMINL2"/>
</dbReference>
<dbReference type="Proteomes" id="UP001164746">
    <property type="component" value="Chromosome 2"/>
</dbReference>
<proteinExistence type="predicted"/>
<dbReference type="PANTHER" id="PTHR16039:SF1">
    <property type="entry name" value="HAUS AUGMIN-LIKE COMPLEX SUBUNIT 2"/>
    <property type="match status" value="1"/>
</dbReference>
<organism evidence="1 2">
    <name type="scientific">Mya arenaria</name>
    <name type="common">Soft-shell clam</name>
    <dbReference type="NCBI Taxonomy" id="6604"/>
    <lineage>
        <taxon>Eukaryota</taxon>
        <taxon>Metazoa</taxon>
        <taxon>Spiralia</taxon>
        <taxon>Lophotrochozoa</taxon>
        <taxon>Mollusca</taxon>
        <taxon>Bivalvia</taxon>
        <taxon>Autobranchia</taxon>
        <taxon>Heteroconchia</taxon>
        <taxon>Euheterodonta</taxon>
        <taxon>Imparidentia</taxon>
        <taxon>Neoheterodontei</taxon>
        <taxon>Myida</taxon>
        <taxon>Myoidea</taxon>
        <taxon>Myidae</taxon>
        <taxon>Mya</taxon>
    </lineage>
</organism>
<dbReference type="PANTHER" id="PTHR16039">
    <property type="entry name" value="HAUS AUGMIN-LIKE COMPLEX SUBUNIT 2"/>
    <property type="match status" value="1"/>
</dbReference>
<evidence type="ECO:0000313" key="1">
    <source>
        <dbReference type="EMBL" id="WAQ96567.1"/>
    </source>
</evidence>
<protein>
    <submittedName>
        <fullName evidence="1">AUG2-like protein</fullName>
    </submittedName>
</protein>
<dbReference type="InterPro" id="IPR026242">
    <property type="entry name" value="HAUS2_metazoa"/>
</dbReference>
<reference evidence="1" key="1">
    <citation type="submission" date="2022-11" db="EMBL/GenBank/DDBJ databases">
        <title>Centuries of genome instability and evolution in soft-shell clam transmissible cancer (bioRxiv).</title>
        <authorList>
            <person name="Hart S.F.M."/>
            <person name="Yonemitsu M.A."/>
            <person name="Giersch R.M."/>
            <person name="Beal B.F."/>
            <person name="Arriagada G."/>
            <person name="Davis B.W."/>
            <person name="Ostrander E.A."/>
            <person name="Goff S.P."/>
            <person name="Metzger M.J."/>
        </authorList>
    </citation>
    <scope>NUCLEOTIDE SEQUENCE</scope>
    <source>
        <strain evidence="1">MELC-2E11</strain>
        <tissue evidence="1">Siphon/mantle</tissue>
    </source>
</reference>
<sequence>MDNISQFAEASNPWNNQERSLTGLRKALVLGERTGHIANRADYDSGCLDPDSDTNLSSMKLIQVLKKMSKARTDLNKVNLEIQCRMQDKETRDITHLDILEGRINKIKALNSHLESVIESKEQLIRRLQQPFQGDYLRLEAQHHKFACELFPQMTPLLGELTTNMENLVWTKSLTWSDGKLEKMISELTSVLGAMQTSFQSYCQIQQSMKQLHTLQTEPLHSTHLEGPPL</sequence>
<dbReference type="Pfam" id="PF15003">
    <property type="entry name" value="HAUS2"/>
    <property type="match status" value="1"/>
</dbReference>
<keyword evidence="2" id="KW-1185">Reference proteome</keyword>
<accession>A0ABY7DFX5</accession>
<dbReference type="InterPro" id="IPR028346">
    <property type="entry name" value="HAUS2"/>
</dbReference>
<evidence type="ECO:0000313" key="2">
    <source>
        <dbReference type="Proteomes" id="UP001164746"/>
    </source>
</evidence>
<gene>
    <name evidence="1" type="ORF">MAR_029257</name>
</gene>